<evidence type="ECO:0000259" key="2">
    <source>
        <dbReference type="Pfam" id="PF12697"/>
    </source>
</evidence>
<keyword evidence="4" id="KW-1185">Reference proteome</keyword>
<dbReference type="InterPro" id="IPR050228">
    <property type="entry name" value="Carboxylesterase_BioH"/>
</dbReference>
<evidence type="ECO:0000256" key="1">
    <source>
        <dbReference type="SAM" id="MobiDB-lite"/>
    </source>
</evidence>
<gene>
    <name evidence="3" type="ORF">CFP71_40680</name>
</gene>
<evidence type="ECO:0000313" key="3">
    <source>
        <dbReference type="EMBL" id="OXM44272.1"/>
    </source>
</evidence>
<dbReference type="Pfam" id="PF12697">
    <property type="entry name" value="Abhydrolase_6"/>
    <property type="match status" value="1"/>
</dbReference>
<dbReference type="OrthoDB" id="63519at2"/>
<accession>A0A229RC88</accession>
<reference evidence="3 4" key="1">
    <citation type="submission" date="2017-07" db="EMBL/GenBank/DDBJ databases">
        <title>Amycolatopsis thailandensis Genome sequencing and assembly.</title>
        <authorList>
            <person name="Kaur N."/>
            <person name="Mayilraj S."/>
        </authorList>
    </citation>
    <scope>NUCLEOTIDE SEQUENCE [LARGE SCALE GENOMIC DNA]</scope>
    <source>
        <strain evidence="3 4">JCM 16380</strain>
    </source>
</reference>
<dbReference type="InterPro" id="IPR029058">
    <property type="entry name" value="AB_hydrolase_fold"/>
</dbReference>
<feature type="domain" description="AB hydrolase-1" evidence="2">
    <location>
        <begin position="216"/>
        <end position="440"/>
    </location>
</feature>
<organism evidence="3 4">
    <name type="scientific">Amycolatopsis thailandensis</name>
    <dbReference type="NCBI Taxonomy" id="589330"/>
    <lineage>
        <taxon>Bacteria</taxon>
        <taxon>Bacillati</taxon>
        <taxon>Actinomycetota</taxon>
        <taxon>Actinomycetes</taxon>
        <taxon>Pseudonocardiales</taxon>
        <taxon>Pseudonocardiaceae</taxon>
        <taxon>Amycolatopsis</taxon>
    </lineage>
</organism>
<dbReference type="InterPro" id="IPR000073">
    <property type="entry name" value="AB_hydrolase_1"/>
</dbReference>
<dbReference type="GO" id="GO:0003824">
    <property type="term" value="F:catalytic activity"/>
    <property type="evidence" value="ECO:0007669"/>
    <property type="project" value="UniProtKB-ARBA"/>
</dbReference>
<dbReference type="Gene3D" id="3.40.50.1820">
    <property type="entry name" value="alpha/beta hydrolase"/>
    <property type="match status" value="1"/>
</dbReference>
<feature type="region of interest" description="Disordered" evidence="1">
    <location>
        <begin position="98"/>
        <end position="121"/>
    </location>
</feature>
<protein>
    <recommendedName>
        <fullName evidence="2">AB hydrolase-1 domain-containing protein</fullName>
    </recommendedName>
</protein>
<proteinExistence type="predicted"/>
<feature type="region of interest" description="Disordered" evidence="1">
    <location>
        <begin position="137"/>
        <end position="186"/>
    </location>
</feature>
<feature type="compositionally biased region" description="Low complexity" evidence="1">
    <location>
        <begin position="159"/>
        <end position="180"/>
    </location>
</feature>
<name>A0A229RC88_9PSEU</name>
<dbReference type="Proteomes" id="UP000215223">
    <property type="component" value="Unassembled WGS sequence"/>
</dbReference>
<dbReference type="SUPFAM" id="SSF53474">
    <property type="entry name" value="alpha/beta-Hydrolases"/>
    <property type="match status" value="1"/>
</dbReference>
<dbReference type="PANTHER" id="PTHR43194:SF2">
    <property type="entry name" value="PEROXISOMAL MEMBRANE PROTEIN LPX1"/>
    <property type="match status" value="1"/>
</dbReference>
<sequence length="460" mass="49348">MLVMSKPDTNADSVLSAGSLRSSERYRRRSAACGDRGPWEGGNDRWAHRWGSCAGPRQRGLAVTGSPVPAGMTPAGTSPWPRQTCAPPSPTRRLAIWSGYRRRCPDRTPPQNHRAARRSLRAAPSWRALLPSTEVAPAHLRDRATPPSPWVRGGDSCRAPTPARSPSLTSAPRAAARTASVTKGRAMHSFQIDRHTVASADGTPIVVNRVGDGPDVVILHGGMDSAASWLPVASSLARRGYRCWLPHRRRADTGEDYSLEREIDDLAAVLGLADGPARIVGHSYGALIALRALLRAPALPIAAAVLYEPPLTVGGPIVGDRLTPIAAASAAGDNAAALHIYLRDVAGFTPELAEQQARNTWLQNQVPALLPEIEVADRLVWTPEAYAAIAVPTMLLLGERTAPHPNRDSTLALAETLPANRLVRMRQHGHLAHRRDHAYVAGLIRSHLADHAQPDSSDAA</sequence>
<dbReference type="AlphaFoldDB" id="A0A229RC88"/>
<dbReference type="EMBL" id="NMQT01000190">
    <property type="protein sequence ID" value="OXM44272.1"/>
    <property type="molecule type" value="Genomic_DNA"/>
</dbReference>
<evidence type="ECO:0000313" key="4">
    <source>
        <dbReference type="Proteomes" id="UP000215223"/>
    </source>
</evidence>
<dbReference type="PANTHER" id="PTHR43194">
    <property type="entry name" value="HYDROLASE ALPHA/BETA FOLD FAMILY"/>
    <property type="match status" value="1"/>
</dbReference>
<comment type="caution">
    <text evidence="3">The sequence shown here is derived from an EMBL/GenBank/DDBJ whole genome shotgun (WGS) entry which is preliminary data.</text>
</comment>